<organism evidence="2 3">
    <name type="scientific">Croceimicrobium hydrocarbonivorans</name>
    <dbReference type="NCBI Taxonomy" id="2761580"/>
    <lineage>
        <taxon>Bacteria</taxon>
        <taxon>Pseudomonadati</taxon>
        <taxon>Bacteroidota</taxon>
        <taxon>Flavobacteriia</taxon>
        <taxon>Flavobacteriales</taxon>
        <taxon>Owenweeksiaceae</taxon>
        <taxon>Croceimicrobium</taxon>
    </lineage>
</organism>
<evidence type="ECO:0000256" key="1">
    <source>
        <dbReference type="HAMAP-Rule" id="MF_00758"/>
    </source>
</evidence>
<dbReference type="Proteomes" id="UP000516305">
    <property type="component" value="Chromosome"/>
</dbReference>
<proteinExistence type="inferred from homology"/>
<dbReference type="Gene3D" id="3.40.1740.10">
    <property type="entry name" value="VC0467-like"/>
    <property type="match status" value="1"/>
</dbReference>
<dbReference type="InterPro" id="IPR003774">
    <property type="entry name" value="AlgH-like"/>
</dbReference>
<dbReference type="Pfam" id="PF02622">
    <property type="entry name" value="DUF179"/>
    <property type="match status" value="1"/>
</dbReference>
<evidence type="ECO:0000313" key="3">
    <source>
        <dbReference type="Proteomes" id="UP000516305"/>
    </source>
</evidence>
<protein>
    <recommendedName>
        <fullName evidence="1">UPF0301 protein H4K34_16935</fullName>
    </recommendedName>
</protein>
<sequence length="187" mass="20817">MSLNLSIPDKGKILIAEPMLGDPNFDRTVVLLADHNEEGTVGFVLNRKVDVDFDDLVLDFPSFDAEIFEGGPVQGDNLFFLHRKGDLIPGSEEIMEGVFWGGDLDILKEMIALEMVLPSDIRFFLGYSGWSSGQLNDELSQKSWLVADSTADLIFETEIDGLWSTIMKQMGGDYALWHNAPMDPSLN</sequence>
<dbReference type="EMBL" id="CP060139">
    <property type="protein sequence ID" value="QNR24035.1"/>
    <property type="molecule type" value="Genomic_DNA"/>
</dbReference>
<reference evidence="2 3" key="1">
    <citation type="submission" date="2020-08" db="EMBL/GenBank/DDBJ databases">
        <title>Croceimicrobium hydrocarbonivorans gen. nov., sp. nov., a novel marine bacterium isolated from a bacterial consortium that degrades polyethylene terephthalate.</title>
        <authorList>
            <person name="Liu R."/>
        </authorList>
    </citation>
    <scope>NUCLEOTIDE SEQUENCE [LARGE SCALE GENOMIC DNA]</scope>
    <source>
        <strain evidence="2 3">A20-9</strain>
    </source>
</reference>
<dbReference type="PANTHER" id="PTHR31984">
    <property type="entry name" value="TRANSPORTER, PUTATIVE (DUF179)-RELATED"/>
    <property type="match status" value="1"/>
</dbReference>
<dbReference type="HAMAP" id="MF_00758">
    <property type="entry name" value="UPF0301"/>
    <property type="match status" value="1"/>
</dbReference>
<dbReference type="AlphaFoldDB" id="A0A7H0VE87"/>
<gene>
    <name evidence="2" type="ORF">H4K34_16935</name>
</gene>
<evidence type="ECO:0000313" key="2">
    <source>
        <dbReference type="EMBL" id="QNR24035.1"/>
    </source>
</evidence>
<dbReference type="KEGG" id="chyd:H4K34_16935"/>
<accession>A0A7H0VE87</accession>
<dbReference type="PANTHER" id="PTHR31984:SF17">
    <property type="entry name" value="TRANSCRIPTIONAL REGULATOR"/>
    <property type="match status" value="1"/>
</dbReference>
<comment type="similarity">
    <text evidence="1">Belongs to the UPF0301 (AlgH) family.</text>
</comment>
<dbReference type="SUPFAM" id="SSF143456">
    <property type="entry name" value="VC0467-like"/>
    <property type="match status" value="1"/>
</dbReference>
<keyword evidence="3" id="KW-1185">Reference proteome</keyword>
<name>A0A7H0VE87_9FLAO</name>